<evidence type="ECO:0000313" key="1">
    <source>
        <dbReference type="EMBL" id="MBK1787987.1"/>
    </source>
</evidence>
<proteinExistence type="predicted"/>
<reference evidence="1" key="1">
    <citation type="submission" date="2020-12" db="EMBL/GenBank/DDBJ databases">
        <title>Prauserella sp. ASG 168, a novel actinomycete isolated from cave rock.</title>
        <authorList>
            <person name="Suriyachadkun C."/>
        </authorList>
    </citation>
    <scope>NUCLEOTIDE SEQUENCE</scope>
    <source>
        <strain evidence="1">ASG 168</strain>
    </source>
</reference>
<keyword evidence="2" id="KW-1185">Reference proteome</keyword>
<name>A0A934QTJ2_9PSEU</name>
<dbReference type="Pfam" id="PF20329">
    <property type="entry name" value="DUF6624"/>
    <property type="match status" value="1"/>
</dbReference>
<organism evidence="1 2">
    <name type="scientific">Prauserella cavernicola</name>
    <dbReference type="NCBI Taxonomy" id="2800127"/>
    <lineage>
        <taxon>Bacteria</taxon>
        <taxon>Bacillati</taxon>
        <taxon>Actinomycetota</taxon>
        <taxon>Actinomycetes</taxon>
        <taxon>Pseudonocardiales</taxon>
        <taxon>Pseudonocardiaceae</taxon>
        <taxon>Prauserella</taxon>
    </lineage>
</organism>
<dbReference type="EMBL" id="JAENJH010000008">
    <property type="protein sequence ID" value="MBK1787987.1"/>
    <property type="molecule type" value="Genomic_DNA"/>
</dbReference>
<evidence type="ECO:0000313" key="2">
    <source>
        <dbReference type="Proteomes" id="UP000635245"/>
    </source>
</evidence>
<sequence length="186" mass="20266">MSARVARPELAAELRERVRRDQEVRAGGGATPDRLARWRDVDDGNASRMWELLTEHGWLGHSLVGAGGSADAALLVQHADRDRMLQCLGFELLVEAADAGEAEVVHLAYLTDRLCTHRGLPQRYGTQYARTVSGGYRMLSVEDAEGLDRRRRAVGLGTVAEFERELVGLHGPEVLAAAPSGRGEPS</sequence>
<gene>
    <name evidence="1" type="ORF">JHE00_26955</name>
</gene>
<dbReference type="RefSeq" id="WP_200323242.1">
    <property type="nucleotide sequence ID" value="NZ_JAENJH010000008.1"/>
</dbReference>
<accession>A0A934QTJ2</accession>
<dbReference type="AlphaFoldDB" id="A0A934QTJ2"/>
<protein>
    <submittedName>
        <fullName evidence="1">Uncharacterized protein</fullName>
    </submittedName>
</protein>
<comment type="caution">
    <text evidence="1">The sequence shown here is derived from an EMBL/GenBank/DDBJ whole genome shotgun (WGS) entry which is preliminary data.</text>
</comment>
<dbReference type="Proteomes" id="UP000635245">
    <property type="component" value="Unassembled WGS sequence"/>
</dbReference>
<dbReference type="InterPro" id="IPR046732">
    <property type="entry name" value="DUF6624"/>
</dbReference>